<comment type="caution">
    <text evidence="3">The sequence shown here is derived from an EMBL/GenBank/DDBJ whole genome shotgun (WGS) entry which is preliminary data.</text>
</comment>
<feature type="compositionally biased region" description="Polar residues" evidence="2">
    <location>
        <begin position="26"/>
        <end position="35"/>
    </location>
</feature>
<feature type="compositionally biased region" description="Polar residues" evidence="2">
    <location>
        <begin position="500"/>
        <end position="509"/>
    </location>
</feature>
<keyword evidence="4" id="KW-1185">Reference proteome</keyword>
<reference evidence="3 4" key="1">
    <citation type="journal article" date="2015" name="Sci. Rep.">
        <title>Genome of the facultative scuticociliatosis pathogen Pseudocohnilembus persalinus provides insight into its virulence through horizontal gene transfer.</title>
        <authorList>
            <person name="Xiong J."/>
            <person name="Wang G."/>
            <person name="Cheng J."/>
            <person name="Tian M."/>
            <person name="Pan X."/>
            <person name="Warren A."/>
            <person name="Jiang C."/>
            <person name="Yuan D."/>
            <person name="Miao W."/>
        </authorList>
    </citation>
    <scope>NUCLEOTIDE SEQUENCE [LARGE SCALE GENOMIC DNA]</scope>
    <source>
        <strain evidence="3">36N120E</strain>
    </source>
</reference>
<proteinExistence type="predicted"/>
<feature type="compositionally biased region" description="Polar residues" evidence="2">
    <location>
        <begin position="332"/>
        <end position="344"/>
    </location>
</feature>
<evidence type="ECO:0000313" key="4">
    <source>
        <dbReference type="Proteomes" id="UP000054937"/>
    </source>
</evidence>
<organism evidence="3 4">
    <name type="scientific">Pseudocohnilembus persalinus</name>
    <name type="common">Ciliate</name>
    <dbReference type="NCBI Taxonomy" id="266149"/>
    <lineage>
        <taxon>Eukaryota</taxon>
        <taxon>Sar</taxon>
        <taxon>Alveolata</taxon>
        <taxon>Ciliophora</taxon>
        <taxon>Intramacronucleata</taxon>
        <taxon>Oligohymenophorea</taxon>
        <taxon>Scuticociliatia</taxon>
        <taxon>Philasterida</taxon>
        <taxon>Pseudocohnilembidae</taxon>
        <taxon>Pseudocohnilembus</taxon>
    </lineage>
</organism>
<sequence length="605" mass="71171">MEINESQITKQKSPIHINLSQNEIFSENSQNSQETPRFESEQLPSIQNKNKKIYSDNYPQLHQNKQQPKIINLNNNKISNKNQNNSPQKPPKHNTNQNLQFQIKNQNNYENLSQKIKNNILNLNQNQHSEEKIHSQQQIPVQNQIQINQRQIRSQTSFQSQLHSQRQKNFDQNLKTIDQLDLLLDSNRNLKEDESIYQQSYDQPPDQINKYNSYQFNQNIVNNQNNNNSNYSQIQNQQQEIQQLKQNYNQTQNQQFQNSSQPFSQQKILQTQKIQQSSKLSQNASKFLQQSTQSQTDQMNFTLFNSNHSLESQNNKNNSLKLIEFQKANNSSQNTNFSYYDPSQNYKNKNNKNNIYKKGYSYDDQSTKQSNIGSSSKIVQVQSSRKKKDYNQIFQEILEYDSRSKSAAKPLRVEDQEFNINNQNQNLSQNQDLNQIHFPLITNNNFQNTQKKFKINQNALLQMKNIDISGSEFLNEFLPKNQNISKINQNQSFHNNNSQLGQSKQHNSIQQQNLDVQNQEQNQNVYKNFSEFVTKIQQDKIPSDIEKQIQQQDQITQFTNRKLISMQNSSNNNNTSSIMKKTAKFGEKIQKSRQLSKNENDLIFD</sequence>
<protein>
    <submittedName>
        <fullName evidence="3">Uncharacterized protein</fullName>
    </submittedName>
</protein>
<feature type="region of interest" description="Disordered" evidence="2">
    <location>
        <begin position="76"/>
        <end position="96"/>
    </location>
</feature>
<dbReference type="AlphaFoldDB" id="A0A0V0QWA5"/>
<gene>
    <name evidence="3" type="ORF">PPERSA_13131</name>
</gene>
<dbReference type="Proteomes" id="UP000054937">
    <property type="component" value="Unassembled WGS sequence"/>
</dbReference>
<feature type="region of interest" description="Disordered" evidence="2">
    <location>
        <begin position="491"/>
        <end position="510"/>
    </location>
</feature>
<feature type="coiled-coil region" evidence="1">
    <location>
        <begin position="227"/>
        <end position="254"/>
    </location>
</feature>
<dbReference type="OMA" id="NGKHAND"/>
<evidence type="ECO:0000256" key="2">
    <source>
        <dbReference type="SAM" id="MobiDB-lite"/>
    </source>
</evidence>
<feature type="region of interest" description="Disordered" evidence="2">
    <location>
        <begin position="332"/>
        <end position="358"/>
    </location>
</feature>
<dbReference type="InParanoid" id="A0A0V0QWA5"/>
<feature type="compositionally biased region" description="Low complexity" evidence="2">
    <location>
        <begin position="76"/>
        <end position="87"/>
    </location>
</feature>
<keyword evidence="1" id="KW-0175">Coiled coil</keyword>
<evidence type="ECO:0000256" key="1">
    <source>
        <dbReference type="SAM" id="Coils"/>
    </source>
</evidence>
<feature type="compositionally biased region" description="Low complexity" evidence="2">
    <location>
        <begin position="345"/>
        <end position="358"/>
    </location>
</feature>
<accession>A0A0V0QWA5</accession>
<evidence type="ECO:0000313" key="3">
    <source>
        <dbReference type="EMBL" id="KRX06652.1"/>
    </source>
</evidence>
<feature type="region of interest" description="Disordered" evidence="2">
    <location>
        <begin position="26"/>
        <end position="46"/>
    </location>
</feature>
<name>A0A0V0QWA5_PSEPJ</name>
<dbReference type="EMBL" id="LDAU01000094">
    <property type="protein sequence ID" value="KRX06652.1"/>
    <property type="molecule type" value="Genomic_DNA"/>
</dbReference>